<dbReference type="HOGENOM" id="CLU_023843_0_1_10"/>
<protein>
    <submittedName>
        <fullName evidence="7">Peptidyl-prolyl cis-trans isomerase</fullName>
    </submittedName>
</protein>
<dbReference type="STRING" id="511995.CFPG_319"/>
<evidence type="ECO:0000256" key="5">
    <source>
        <dbReference type="SAM" id="Coils"/>
    </source>
</evidence>
<dbReference type="AlphaFoldDB" id="B6YQW0"/>
<dbReference type="RefSeq" id="WP_012573343.1">
    <property type="nucleotide sequence ID" value="NC_011565.1"/>
</dbReference>
<keyword evidence="7" id="KW-0413">Isomerase</keyword>
<dbReference type="KEGG" id="aps:CFPG_319"/>
<keyword evidence="6" id="KW-1133">Transmembrane helix</keyword>
<keyword evidence="5" id="KW-0175">Coiled coil</keyword>
<dbReference type="eggNOG" id="COG0760">
    <property type="taxonomic scope" value="Bacteria"/>
</dbReference>
<feature type="transmembrane region" description="Helical" evidence="6">
    <location>
        <begin position="12"/>
        <end position="31"/>
    </location>
</feature>
<dbReference type="SUPFAM" id="SSF109998">
    <property type="entry name" value="Triger factor/SurA peptide-binding domain-like"/>
    <property type="match status" value="1"/>
</dbReference>
<feature type="coiled-coil region" evidence="5">
    <location>
        <begin position="274"/>
        <end position="301"/>
    </location>
</feature>
<dbReference type="GO" id="GO:0003755">
    <property type="term" value="F:peptidyl-prolyl cis-trans isomerase activity"/>
    <property type="evidence" value="ECO:0007669"/>
    <property type="project" value="InterPro"/>
</dbReference>
<dbReference type="Pfam" id="PF13623">
    <property type="entry name" value="SurA_N_2"/>
    <property type="match status" value="1"/>
</dbReference>
<reference evidence="8" key="1">
    <citation type="journal article" date="2008" name="Science">
        <title>Genome of an endosymbiont coupling N2 fixation to cellulolysis within RT protist cells in termite gut.</title>
        <authorList>
            <person name="Hongoh Y."/>
            <person name="Sharma V.K."/>
            <person name="Prakash T."/>
            <person name="Noda S."/>
            <person name="Toh H."/>
            <person name="Taylor T.D."/>
            <person name="Kudo T."/>
            <person name="Sakaki Y."/>
            <person name="Toyoda A."/>
            <person name="Hattori M."/>
            <person name="Ohkuma M."/>
        </authorList>
    </citation>
    <scope>NUCLEOTIDE SEQUENCE [LARGE SCALE GENOMIC DNA]</scope>
</reference>
<evidence type="ECO:0000256" key="1">
    <source>
        <dbReference type="ARBA" id="ARBA00004236"/>
    </source>
</evidence>
<evidence type="ECO:0000313" key="7">
    <source>
        <dbReference type="EMBL" id="BAG83582.1"/>
    </source>
</evidence>
<dbReference type="Proteomes" id="UP000000723">
    <property type="component" value="Chromosome"/>
</dbReference>
<dbReference type="InterPro" id="IPR046357">
    <property type="entry name" value="PPIase_dom_sf"/>
</dbReference>
<proteinExistence type="predicted"/>
<dbReference type="Pfam" id="PF13616">
    <property type="entry name" value="Rotamase_3"/>
    <property type="match status" value="1"/>
</dbReference>
<dbReference type="PANTHER" id="PTHR47529:SF1">
    <property type="entry name" value="PERIPLASMIC CHAPERONE PPID"/>
    <property type="match status" value="1"/>
</dbReference>
<dbReference type="Gene3D" id="3.10.50.40">
    <property type="match status" value="1"/>
</dbReference>
<organism evidence="7 8">
    <name type="scientific">Azobacteroides pseudotrichonymphae genomovar. CFP2</name>
    <dbReference type="NCBI Taxonomy" id="511995"/>
    <lineage>
        <taxon>Bacteria</taxon>
        <taxon>Pseudomonadati</taxon>
        <taxon>Bacteroidota</taxon>
        <taxon>Bacteroidia</taxon>
        <taxon>Bacteroidales</taxon>
        <taxon>Candidatus Azobacteroides</taxon>
    </lineage>
</organism>
<dbReference type="InterPro" id="IPR052029">
    <property type="entry name" value="PpiD_chaperone"/>
</dbReference>
<evidence type="ECO:0000256" key="4">
    <source>
        <dbReference type="ARBA" id="ARBA00023186"/>
    </source>
</evidence>
<keyword evidence="3 6" id="KW-0472">Membrane</keyword>
<dbReference type="OrthoDB" id="9812372at2"/>
<dbReference type="Gene3D" id="1.10.4030.10">
    <property type="entry name" value="Porin chaperone SurA, peptide-binding domain"/>
    <property type="match status" value="1"/>
</dbReference>
<evidence type="ECO:0000256" key="3">
    <source>
        <dbReference type="ARBA" id="ARBA00023136"/>
    </source>
</evidence>
<keyword evidence="6" id="KW-0812">Transmembrane</keyword>
<dbReference type="PANTHER" id="PTHR47529">
    <property type="entry name" value="PEPTIDYL-PROLYL CIS-TRANS ISOMERASE D"/>
    <property type="match status" value="1"/>
</dbReference>
<evidence type="ECO:0000256" key="6">
    <source>
        <dbReference type="SAM" id="Phobius"/>
    </source>
</evidence>
<comment type="subcellular location">
    <subcellularLocation>
        <location evidence="1">Cell membrane</location>
    </subcellularLocation>
</comment>
<accession>B6YQW0</accession>
<dbReference type="InterPro" id="IPR027304">
    <property type="entry name" value="Trigger_fact/SurA_dom_sf"/>
</dbReference>
<dbReference type="GO" id="GO:0005886">
    <property type="term" value="C:plasma membrane"/>
    <property type="evidence" value="ECO:0007669"/>
    <property type="project" value="UniProtKB-SubCell"/>
</dbReference>
<keyword evidence="8" id="KW-1185">Reference proteome</keyword>
<sequence>MTILKKIRNKSLLLVMVVGVALFSFIIGDFLRSGSAFINQKKENIVVINGEAINCQDYQTRVEDYINNAIRNNNNQPLTDDEQYQIKQMILNEMIDDILLFKEAKKLGLVVSKEEYKDLVMGDNISPLLQQIPSFRNPKTKKFDKTALLHFLQNIENEDYSTEQSSRLMSIKKAWLAIEKQIIKEQLKKKFNTLFTYSILTNVLEARAFYEEKKINVDFDYVAQSYNSIPDREVNVSDIEIQKRYNECKNLYRQKEGALVDFIALNIVPSKKDYQMIENKLKELKKQLESSKNIAEIIQSNPDILYTNAYITYNNLNESQKFLIEKNHAVGTVGIPILVNQTFNLYKFEGMKTAPDSIKLNAVMIPSSMEEIKLKHLSDSLIQVVKKGTPFSDMASTLSKGKTTGELGWMTESQLISRLDIQFKDKILTAKINEPVVIKSNIGIFLVQVLEKTKPIKKYKIANIQIQVVPSQETKTRLYNRFIQFISSNHSIADLRENAKSSGFSIQTDVEISKDQININHIQNTRQIVQWIFNNKKGAISDIFECQNSEYFAVVAIKEHLREGFRPLKSISSVLKRNLINEKKALKLISDLKVKKLNTLKQYAEAMNTTPQSVQSVNFATSYISGIGKEPILNVKVPEAPINQISGPYAGKNKIYVLYITNKNISKEPYDTKCFLKQAQIQNMRWICQIIQSPEFLRENIKIDNYFNRFF</sequence>
<evidence type="ECO:0000313" key="8">
    <source>
        <dbReference type="Proteomes" id="UP000000723"/>
    </source>
</evidence>
<dbReference type="EMBL" id="AP010656">
    <property type="protein sequence ID" value="BAG83582.1"/>
    <property type="molecule type" value="Genomic_DNA"/>
</dbReference>
<evidence type="ECO:0000256" key="2">
    <source>
        <dbReference type="ARBA" id="ARBA00022475"/>
    </source>
</evidence>
<keyword evidence="4" id="KW-0143">Chaperone</keyword>
<dbReference type="SUPFAM" id="SSF54534">
    <property type="entry name" value="FKBP-like"/>
    <property type="match status" value="1"/>
</dbReference>
<gene>
    <name evidence="7" type="ordered locus">CFPG_319</name>
</gene>
<name>B6YQW0_AZOPC</name>
<keyword evidence="2" id="KW-1003">Cell membrane</keyword>